<keyword evidence="3" id="KW-1185">Reference proteome</keyword>
<name>A0A1H3E3P0_9RHOB</name>
<evidence type="ECO:0008006" key="4">
    <source>
        <dbReference type="Google" id="ProtNLM"/>
    </source>
</evidence>
<sequence length="74" mass="8060">MGEIRTGGCACGAVRFEAEGEHYVFAGALDRIDDLPVDLEIFADQKPAQWNHLSESSRRMTAAETQAMFDAGTP</sequence>
<organism evidence="2 3">
    <name type="scientific">Albimonas donghaensis</name>
    <dbReference type="NCBI Taxonomy" id="356660"/>
    <lineage>
        <taxon>Bacteria</taxon>
        <taxon>Pseudomonadati</taxon>
        <taxon>Pseudomonadota</taxon>
        <taxon>Alphaproteobacteria</taxon>
        <taxon>Rhodobacterales</taxon>
        <taxon>Paracoccaceae</taxon>
        <taxon>Albimonas</taxon>
    </lineage>
</organism>
<accession>A0A1H3E3P0</accession>
<dbReference type="RefSeq" id="WP_092684418.1">
    <property type="nucleotide sequence ID" value="NZ_FNMZ01000009.1"/>
</dbReference>
<gene>
    <name evidence="2" type="ORF">SAMN05444336_10954</name>
</gene>
<dbReference type="EMBL" id="FNMZ01000009">
    <property type="protein sequence ID" value="SDX73227.1"/>
    <property type="molecule type" value="Genomic_DNA"/>
</dbReference>
<dbReference type="Proteomes" id="UP000199118">
    <property type="component" value="Unassembled WGS sequence"/>
</dbReference>
<evidence type="ECO:0000313" key="2">
    <source>
        <dbReference type="EMBL" id="SDX73227.1"/>
    </source>
</evidence>
<dbReference type="OrthoDB" id="9807246at2"/>
<feature type="region of interest" description="Disordered" evidence="1">
    <location>
        <begin position="53"/>
        <end position="74"/>
    </location>
</feature>
<dbReference type="STRING" id="356660.SAMN05444336_10954"/>
<protein>
    <recommendedName>
        <fullName evidence="4">CENP-V/GFA domain-containing protein</fullName>
    </recommendedName>
</protein>
<dbReference type="AlphaFoldDB" id="A0A1H3E3P0"/>
<evidence type="ECO:0000256" key="1">
    <source>
        <dbReference type="SAM" id="MobiDB-lite"/>
    </source>
</evidence>
<evidence type="ECO:0000313" key="3">
    <source>
        <dbReference type="Proteomes" id="UP000199118"/>
    </source>
</evidence>
<reference evidence="2 3" key="1">
    <citation type="submission" date="2016-10" db="EMBL/GenBank/DDBJ databases">
        <authorList>
            <person name="de Groot N.N."/>
        </authorList>
    </citation>
    <scope>NUCLEOTIDE SEQUENCE [LARGE SCALE GENOMIC DNA]</scope>
    <source>
        <strain evidence="2 3">DSM 17890</strain>
    </source>
</reference>
<proteinExistence type="predicted"/>